<feature type="region of interest" description="Disordered" evidence="2">
    <location>
        <begin position="421"/>
        <end position="464"/>
    </location>
</feature>
<dbReference type="PANTHER" id="PTHR22874:SF1">
    <property type="entry name" value="ACTIVATING MOLECULE IN BECN1-REGULATED AUTOPHAGY PROTEIN 1"/>
    <property type="match status" value="1"/>
</dbReference>
<sequence>MKNIASLLLCRELNQSPSGKFNRGFEQSAVSRWAEEDFLQHSSSEYVEFTPPPRSSIAAAFSLDGRYLASTHGDHTVKVTDVRTGRLIHSLAGHLRTPWVVRFSPVDPDVMASGSLDYTAAIWQVSTGQMLNKYDFGKPVASLVFDPSGTMLVVSAGHKVYSWPFTRLAPPVKILKTRRSLRALHFHPTAPHILLTAEVTERRAGTTADGVGTAAAMAAATPPPQQGHGYNRNLNRYQQQQQQAQVYSQLAWMQQAGRGAAGGGVDGGGDLEQVVDPNEFDPQEAVDDLAVFIAAHNSMTPSQLQQQRQQSQQDVAQEQQAAAVGPRASGARNAHHQGAAPWPTGLLRNLLMGVTGIFTGGLGGGGAAGAGGGSAAGVGGTVNQQVADGARGLRGTGSSPTHGGTAAAAADGGGPYVATGAASAGGGGAPSVNPGDGGVAWGNAHARHSAPPGNAVATSTAPPVGGRLNVLAPADIIRHRNMGGGIRHAIPLVAPRAAAPLQPRALRGGMGSRLRDPHVAAYDLMWGWDRSQRMSESEIVRLRELALRAAPDLPSAANHDTPCIVTVRLWDFRDPTRELRKELLVLPRVVLCSEMGIHFTPCGRYMVCCVVRESPSEACLNWQKVQAAGAAQGAAATQTHAHPRVGSGAMEEEGQGGNAYCGCAGNLGEADCGAAGAGVGDMDDAEATHAAVGVAVGPAVTVAPAPGSPGSCRSVEMTDAEAQPRGPPLHDGGGDGEQTVGWLGGDGGGEAQEYDDEYLYETATQAFGQEPRVNVGSVAAESAGWRGPHSGGSDGGNGGAGSPAISALSLQQRQQQQRFQEVHFRQQQHRHNGRHHTDDVEEARTEVSRPGAAAWEMEYDSATVAAYRKMASAASAISGVARDCGGSGGGVEEADGEGGEVRPRGAIRPSISLTHLGGAGLGSHLHHRQHPLHLVQSVNAVANKLSAHDPQLSRGAAGSVAAGPGAVDPLGGDAVQNRSWVPHETQRLEQQQPIRHAQRRHHQQQHQYDQQHQQQPIRWQQQHHHHHHHHQQQQQQQQQPAHIPGRVVGRQPWPEGPRGPGGLSRTGWPPAGPATAAANAAPHGGGDSDAGPVHDADATTASVGLPAAVQETPSTFASIKAHLALQRSRDGAATAGGMYGRGADRDAGRAGGTVAGPEAQHVATTTAPAAGMPTATTAATFGAPAAAALGAGATQRNDAPTVAPGIAPVAGGPTATAAAAAAQPSSGFQPCYELCIFYTGTSPIPPAVSAPAEAAIAADNVMTTTATAAAAPSASSSVAFPMAPGLAGTGVIPLAAGGGSGAVAASTTSVIGPHFGTLLHARPVLAAHCMTSVQLSPAGDHVLVAYGRRHISLCSLVACMGQLAVVHSVVEIYSVPDLILRRVLLSADDEVNVAVFNAFPAEGMAYGTKEGRLRLVRYDRRPPLRSAIPFLPTPPHLDDETWEAERPEFQQQDSGKFMSVSEGEHQRPAV</sequence>
<feature type="region of interest" description="Disordered" evidence="2">
    <location>
        <begin position="300"/>
        <end position="340"/>
    </location>
</feature>
<feature type="compositionally biased region" description="Low complexity" evidence="2">
    <location>
        <begin position="1073"/>
        <end position="1082"/>
    </location>
</feature>
<feature type="compositionally biased region" description="Gly residues" evidence="2">
    <location>
        <begin position="789"/>
        <end position="801"/>
    </location>
</feature>
<feature type="compositionally biased region" description="Basic residues" evidence="2">
    <location>
        <begin position="1021"/>
        <end position="1031"/>
    </location>
</feature>
<dbReference type="PANTHER" id="PTHR22874">
    <property type="entry name" value="ACTIVATING MOLECULE IN BECN1-REGULATED AUTOPHAGY PROTEIN 1"/>
    <property type="match status" value="1"/>
</dbReference>
<comment type="caution">
    <text evidence="3">The sequence shown here is derived from an EMBL/GenBank/DDBJ whole genome shotgun (WGS) entry which is preliminary data.</text>
</comment>
<feature type="region of interest" description="Disordered" evidence="2">
    <location>
        <begin position="951"/>
        <end position="1097"/>
    </location>
</feature>
<keyword evidence="4" id="KW-1185">Reference proteome</keyword>
<keyword evidence="1" id="KW-0853">WD repeat</keyword>
<evidence type="ECO:0000313" key="3">
    <source>
        <dbReference type="EMBL" id="GIL60772.1"/>
    </source>
</evidence>
<organism evidence="3 4">
    <name type="scientific">Volvox africanus</name>
    <dbReference type="NCBI Taxonomy" id="51714"/>
    <lineage>
        <taxon>Eukaryota</taxon>
        <taxon>Viridiplantae</taxon>
        <taxon>Chlorophyta</taxon>
        <taxon>core chlorophytes</taxon>
        <taxon>Chlorophyceae</taxon>
        <taxon>CS clade</taxon>
        <taxon>Chlamydomonadales</taxon>
        <taxon>Volvocaceae</taxon>
        <taxon>Volvox</taxon>
    </lineage>
</organism>
<feature type="compositionally biased region" description="Low complexity" evidence="2">
    <location>
        <begin position="396"/>
        <end position="409"/>
    </location>
</feature>
<feature type="compositionally biased region" description="Low complexity" evidence="2">
    <location>
        <begin position="955"/>
        <end position="967"/>
    </location>
</feature>
<dbReference type="GO" id="GO:0000045">
    <property type="term" value="P:autophagosome assembly"/>
    <property type="evidence" value="ECO:0007669"/>
    <property type="project" value="TreeGrafter"/>
</dbReference>
<accession>A0A8J4F4I1</accession>
<gene>
    <name evidence="3" type="ORF">Vafri_15217</name>
</gene>
<name>A0A8J4F4I1_9CHLO</name>
<dbReference type="PROSITE" id="PS50082">
    <property type="entry name" value="WD_REPEATS_2"/>
    <property type="match status" value="1"/>
</dbReference>
<evidence type="ECO:0008006" key="5">
    <source>
        <dbReference type="Google" id="ProtNLM"/>
    </source>
</evidence>
<dbReference type="InterPro" id="IPR052596">
    <property type="entry name" value="AMBRA1_autophagy"/>
</dbReference>
<evidence type="ECO:0000256" key="1">
    <source>
        <dbReference type="PROSITE-ProRule" id="PRU00221"/>
    </source>
</evidence>
<feature type="compositionally biased region" description="Basic and acidic residues" evidence="2">
    <location>
        <begin position="835"/>
        <end position="847"/>
    </location>
</feature>
<feature type="compositionally biased region" description="Low complexity" evidence="2">
    <location>
        <begin position="1005"/>
        <end position="1020"/>
    </location>
</feature>
<protein>
    <recommendedName>
        <fullName evidence="5">Activating molecule in BECN1-regulated autophagy protein 1</fullName>
    </recommendedName>
</protein>
<proteinExistence type="predicted"/>
<feature type="region of interest" description="Disordered" evidence="2">
    <location>
        <begin position="883"/>
        <end position="905"/>
    </location>
</feature>
<dbReference type="SMART" id="SM00320">
    <property type="entry name" value="WD40"/>
    <property type="match status" value="4"/>
</dbReference>
<feature type="compositionally biased region" description="Gly residues" evidence="2">
    <location>
        <begin position="423"/>
        <end position="440"/>
    </location>
</feature>
<evidence type="ECO:0000313" key="4">
    <source>
        <dbReference type="Proteomes" id="UP000747399"/>
    </source>
</evidence>
<reference evidence="3" key="1">
    <citation type="journal article" date="2021" name="Proc. Natl. Acad. Sci. U.S.A.">
        <title>Three genomes in the algal genus Volvox reveal the fate of a haploid sex-determining region after a transition to homothallism.</title>
        <authorList>
            <person name="Yamamoto K."/>
            <person name="Hamaji T."/>
            <person name="Kawai-Toyooka H."/>
            <person name="Matsuzaki R."/>
            <person name="Takahashi F."/>
            <person name="Nishimura Y."/>
            <person name="Kawachi M."/>
            <person name="Noguchi H."/>
            <person name="Minakuchi Y."/>
            <person name="Umen J.G."/>
            <person name="Toyoda A."/>
            <person name="Nozaki H."/>
        </authorList>
    </citation>
    <scope>NUCLEOTIDE SEQUENCE</scope>
    <source>
        <strain evidence="3">NIES-3780</strain>
    </source>
</reference>
<feature type="repeat" description="WD" evidence="1">
    <location>
        <begin position="91"/>
        <end position="133"/>
    </location>
</feature>
<dbReference type="GO" id="GO:1990756">
    <property type="term" value="F:ubiquitin-like ligase-substrate adaptor activity"/>
    <property type="evidence" value="ECO:0007669"/>
    <property type="project" value="TreeGrafter"/>
</dbReference>
<feature type="region of interest" description="Disordered" evidence="2">
    <location>
        <begin position="390"/>
        <end position="409"/>
    </location>
</feature>
<dbReference type="GO" id="GO:0000423">
    <property type="term" value="P:mitophagy"/>
    <property type="evidence" value="ECO:0007669"/>
    <property type="project" value="TreeGrafter"/>
</dbReference>
<dbReference type="InterPro" id="IPR015943">
    <property type="entry name" value="WD40/YVTN_repeat-like_dom_sf"/>
</dbReference>
<evidence type="ECO:0000256" key="2">
    <source>
        <dbReference type="SAM" id="MobiDB-lite"/>
    </source>
</evidence>
<dbReference type="EMBL" id="BNCO01000041">
    <property type="protein sequence ID" value="GIL60772.1"/>
    <property type="molecule type" value="Genomic_DNA"/>
</dbReference>
<dbReference type="GO" id="GO:0080008">
    <property type="term" value="C:Cul4-RING E3 ubiquitin ligase complex"/>
    <property type="evidence" value="ECO:0007669"/>
    <property type="project" value="TreeGrafter"/>
</dbReference>
<dbReference type="Proteomes" id="UP000747399">
    <property type="component" value="Unassembled WGS sequence"/>
</dbReference>
<feature type="region of interest" description="Disordered" evidence="2">
    <location>
        <begin position="706"/>
        <end position="752"/>
    </location>
</feature>
<feature type="compositionally biased region" description="Basic and acidic residues" evidence="2">
    <location>
        <begin position="1436"/>
        <end position="1448"/>
    </location>
</feature>
<feature type="region of interest" description="Disordered" evidence="2">
    <location>
        <begin position="1429"/>
        <end position="1470"/>
    </location>
</feature>
<dbReference type="SUPFAM" id="SSF50978">
    <property type="entry name" value="WD40 repeat-like"/>
    <property type="match status" value="1"/>
</dbReference>
<dbReference type="InterPro" id="IPR036322">
    <property type="entry name" value="WD40_repeat_dom_sf"/>
</dbReference>
<dbReference type="Gene3D" id="2.130.10.10">
    <property type="entry name" value="YVTN repeat-like/Quinoprotein amine dehydrogenase"/>
    <property type="match status" value="1"/>
</dbReference>
<feature type="compositionally biased region" description="Low complexity" evidence="2">
    <location>
        <begin position="303"/>
        <end position="323"/>
    </location>
</feature>
<dbReference type="InterPro" id="IPR001680">
    <property type="entry name" value="WD40_rpt"/>
</dbReference>
<feature type="region of interest" description="Disordered" evidence="2">
    <location>
        <begin position="782"/>
        <end position="849"/>
    </location>
</feature>